<organism evidence="2 3">
    <name type="scientific">Haloactinopolyspora alba</name>
    <dbReference type="NCBI Taxonomy" id="648780"/>
    <lineage>
        <taxon>Bacteria</taxon>
        <taxon>Bacillati</taxon>
        <taxon>Actinomycetota</taxon>
        <taxon>Actinomycetes</taxon>
        <taxon>Jiangellales</taxon>
        <taxon>Jiangellaceae</taxon>
        <taxon>Haloactinopolyspora</taxon>
    </lineage>
</organism>
<dbReference type="InterPro" id="IPR046036">
    <property type="entry name" value="DUF5994"/>
</dbReference>
<dbReference type="Pfam" id="PF19457">
    <property type="entry name" value="DUF5994"/>
    <property type="match status" value="1"/>
</dbReference>
<feature type="region of interest" description="Disordered" evidence="1">
    <location>
        <begin position="211"/>
        <end position="252"/>
    </location>
</feature>
<comment type="caution">
    <text evidence="2">The sequence shown here is derived from an EMBL/GenBank/DDBJ whole genome shotgun (WGS) entry which is preliminary data.</text>
</comment>
<protein>
    <submittedName>
        <fullName evidence="2">Uncharacterized protein</fullName>
    </submittedName>
</protein>
<reference evidence="2 3" key="1">
    <citation type="submission" date="2018-03" db="EMBL/GenBank/DDBJ databases">
        <title>Genomic Encyclopedia of Archaeal and Bacterial Type Strains, Phase II (KMG-II): from individual species to whole genera.</title>
        <authorList>
            <person name="Goeker M."/>
        </authorList>
    </citation>
    <scope>NUCLEOTIDE SEQUENCE [LARGE SCALE GENOMIC DNA]</scope>
    <source>
        <strain evidence="2 3">DSM 45211</strain>
    </source>
</reference>
<gene>
    <name evidence="2" type="ORF">CLV30_102331</name>
</gene>
<accession>A0A2P8EBU8</accession>
<evidence type="ECO:0000313" key="2">
    <source>
        <dbReference type="EMBL" id="PSL06942.1"/>
    </source>
</evidence>
<evidence type="ECO:0000256" key="1">
    <source>
        <dbReference type="SAM" id="MobiDB-lite"/>
    </source>
</evidence>
<proteinExistence type="predicted"/>
<dbReference type="Proteomes" id="UP000243528">
    <property type="component" value="Unassembled WGS sequence"/>
</dbReference>
<keyword evidence="3" id="KW-1185">Reference proteome</keyword>
<name>A0A2P8EBU8_9ACTN</name>
<dbReference type="AlphaFoldDB" id="A0A2P8EBU8"/>
<dbReference type="EMBL" id="PYGE01000002">
    <property type="protein sequence ID" value="PSL06942.1"/>
    <property type="molecule type" value="Genomic_DNA"/>
</dbReference>
<evidence type="ECO:0000313" key="3">
    <source>
        <dbReference type="Proteomes" id="UP000243528"/>
    </source>
</evidence>
<sequence>MSSLYTSVSAAQQRRLEPSALVRLRSRPRRRRIGDPGCGRRLVATMPETTPHPSVQAAAARAVFRPGTAGVRALDGAWWPRSRDLTAELPALVAALTGNGFEPARVAYNPQTWDAAGRKVAVAERTIRLGWFRTIDPHLVSVTGLDRWDRADLLVVPFDSDPGVADRAFARVLGGYEHEKATVMLAAVQQCPPGGNTRRPSGSAAVDVWESEGGSRGRDMPGRGVVVKGQPHERVPYTGTTWRRRPATPAPR</sequence>